<sequence>MFQNRIRNEKTTQSDKGKTLDRMTDSLCLEIPNVEAVMLAYRKLTGKYKEFSDKTKLILDSSEKFGKLKYAKQCKFIMPGLNENGVYNGSFIYSKKSLQDFAAHAGYEHNGHYKDEFVNFKDNKGNLAKGKLFPGISLIERRKLSIVKNKEGKWEYKEIDEAEVYEVTDIEKFISGVRGMYRQGNTFLHAETEVLIRKHIVNNENILPTMAGIAGLHAEVQALNNLFILGDKGTEKREKWKYIRDMLESSIFTQRLTTVNAGKDFAACHNCSGILSSPVNVITGKVESAGGDFSSTLSRYKMLQESPI</sequence>
<organism evidence="1 2">
    <name type="scientific">Photorhabdus heterorhabditis</name>
    <dbReference type="NCBI Taxonomy" id="880156"/>
    <lineage>
        <taxon>Bacteria</taxon>
        <taxon>Pseudomonadati</taxon>
        <taxon>Pseudomonadota</taxon>
        <taxon>Gammaproteobacteria</taxon>
        <taxon>Enterobacterales</taxon>
        <taxon>Morganellaceae</taxon>
        <taxon>Photorhabdus</taxon>
    </lineage>
</organism>
<evidence type="ECO:0008006" key="3">
    <source>
        <dbReference type="Google" id="ProtNLM"/>
    </source>
</evidence>
<gene>
    <name evidence="1" type="ORF">F0L16_14750</name>
</gene>
<dbReference type="Pfam" id="PF14431">
    <property type="entry name" value="YwqJ-deaminase"/>
    <property type="match status" value="1"/>
</dbReference>
<accession>A0A5B0WGR5</accession>
<dbReference type="RefSeq" id="WP_149617043.1">
    <property type="nucleotide sequence ID" value="NZ_CAWPFF010000069.1"/>
</dbReference>
<dbReference type="InterPro" id="IPR025968">
    <property type="entry name" value="YwqJ_deaminase"/>
</dbReference>
<dbReference type="Proteomes" id="UP000322184">
    <property type="component" value="Unassembled WGS sequence"/>
</dbReference>
<evidence type="ECO:0000313" key="1">
    <source>
        <dbReference type="EMBL" id="KAA1185415.1"/>
    </source>
</evidence>
<evidence type="ECO:0000313" key="2">
    <source>
        <dbReference type="Proteomes" id="UP000322184"/>
    </source>
</evidence>
<reference evidence="1 2" key="1">
    <citation type="submission" date="2019-09" db="EMBL/GenBank/DDBJ databases">
        <title>Whole genome sequence of Photorhabdus heterorhabditis strain ETL (Enterobacteriales: Enterobacteriaceae) a bacterial symbiont of Heterorhabditis zealandica strain ETL (Rhabditida: Heterorhabditidae).</title>
        <authorList>
            <person name="Lulamba T.E."/>
            <person name="Serepa-Dlamini M.H."/>
        </authorList>
    </citation>
    <scope>NUCLEOTIDE SEQUENCE [LARGE SCALE GENOMIC DNA]</scope>
    <source>
        <strain evidence="1 2">ETL</strain>
    </source>
</reference>
<protein>
    <recommendedName>
        <fullName evidence="3">YwqJ-like deaminase</fullName>
    </recommendedName>
</protein>
<proteinExistence type="predicted"/>
<dbReference type="STRING" id="880156.AM629_20435"/>
<dbReference type="EMBL" id="VTUW01000029">
    <property type="protein sequence ID" value="KAA1185415.1"/>
    <property type="molecule type" value="Genomic_DNA"/>
</dbReference>
<name>A0A5B0WGR5_9GAMM</name>
<comment type="caution">
    <text evidence="1">The sequence shown here is derived from an EMBL/GenBank/DDBJ whole genome shotgun (WGS) entry which is preliminary data.</text>
</comment>
<dbReference type="AlphaFoldDB" id="A0A5B0WGR5"/>